<evidence type="ECO:0000313" key="3">
    <source>
        <dbReference type="Proteomes" id="UP000269721"/>
    </source>
</evidence>
<gene>
    <name evidence="2" type="ORF">BDK51DRAFT_52069</name>
</gene>
<feature type="region of interest" description="Disordered" evidence="1">
    <location>
        <begin position="1"/>
        <end position="69"/>
    </location>
</feature>
<proteinExistence type="predicted"/>
<evidence type="ECO:0000256" key="1">
    <source>
        <dbReference type="SAM" id="MobiDB-lite"/>
    </source>
</evidence>
<name>A0A4P9VZL6_9FUNG</name>
<accession>A0A4P9VZL6</accession>
<dbReference type="Proteomes" id="UP000269721">
    <property type="component" value="Unassembled WGS sequence"/>
</dbReference>
<dbReference type="EMBL" id="KZ999241">
    <property type="protein sequence ID" value="RKO85271.1"/>
    <property type="molecule type" value="Genomic_DNA"/>
</dbReference>
<feature type="compositionally biased region" description="Basic and acidic residues" evidence="1">
    <location>
        <begin position="14"/>
        <end position="25"/>
    </location>
</feature>
<sequence length="288" mass="31892">MPMGQVPRMQSAGEKSRSTPLRKDCPQPTSTRTTTSPQCGLPHLLSDSQGARLQRARAESASQKLKPSYERWGRGRGEKVEKYLTLLDASPPIPSTSEKVEQLAFSELELKVWICLREDVPRAFLFNTKEGVLEDVSLASKLPNEGKTICSPALVFAWKTLRRGSAIEFEPPIYHDVVRYAKMKTPMEALYSQQQPGFPNFVASSTIAPVFRWVGPGSQVLQNVELAVSARIPPIKAQIPLQPALPDHNHLPPGPHLVSILSTRVGNERTRSAWIGSRQPEGIKESGR</sequence>
<evidence type="ECO:0000313" key="2">
    <source>
        <dbReference type="EMBL" id="RKO85271.1"/>
    </source>
</evidence>
<reference evidence="3" key="1">
    <citation type="journal article" date="2018" name="Nat. Microbiol.">
        <title>Leveraging single-cell genomics to expand the fungal tree of life.</title>
        <authorList>
            <person name="Ahrendt S.R."/>
            <person name="Quandt C.A."/>
            <person name="Ciobanu D."/>
            <person name="Clum A."/>
            <person name="Salamov A."/>
            <person name="Andreopoulos B."/>
            <person name="Cheng J.F."/>
            <person name="Woyke T."/>
            <person name="Pelin A."/>
            <person name="Henrissat B."/>
            <person name="Reynolds N.K."/>
            <person name="Benny G.L."/>
            <person name="Smith M.E."/>
            <person name="James T.Y."/>
            <person name="Grigoriev I.V."/>
        </authorList>
    </citation>
    <scope>NUCLEOTIDE SEQUENCE [LARGE SCALE GENOMIC DNA]</scope>
</reference>
<keyword evidence="3" id="KW-1185">Reference proteome</keyword>
<feature type="compositionally biased region" description="Low complexity" evidence="1">
    <location>
        <begin position="26"/>
        <end position="38"/>
    </location>
</feature>
<organism evidence="2 3">
    <name type="scientific">Blyttiomyces helicus</name>
    <dbReference type="NCBI Taxonomy" id="388810"/>
    <lineage>
        <taxon>Eukaryota</taxon>
        <taxon>Fungi</taxon>
        <taxon>Fungi incertae sedis</taxon>
        <taxon>Chytridiomycota</taxon>
        <taxon>Chytridiomycota incertae sedis</taxon>
        <taxon>Chytridiomycetes</taxon>
        <taxon>Chytridiomycetes incertae sedis</taxon>
        <taxon>Blyttiomyces</taxon>
    </lineage>
</organism>
<dbReference type="AlphaFoldDB" id="A0A4P9VZL6"/>
<protein>
    <submittedName>
        <fullName evidence="2">Uncharacterized protein</fullName>
    </submittedName>
</protein>